<protein>
    <recommendedName>
        <fullName evidence="4">HTH arsR-type domain-containing protein</fullName>
    </recommendedName>
</protein>
<dbReference type="RefSeq" id="WP_160127468.1">
    <property type="nucleotide sequence ID" value="NZ_CP019288.1"/>
</dbReference>
<accession>A0A7L4ZDS7</accession>
<dbReference type="InterPro" id="IPR036388">
    <property type="entry name" value="WH-like_DNA-bd_sf"/>
</dbReference>
<keyword evidence="6" id="KW-1185">Reference proteome</keyword>
<dbReference type="PROSITE" id="PS50987">
    <property type="entry name" value="HTH_ARSR_2"/>
    <property type="match status" value="1"/>
</dbReference>
<dbReference type="Proteomes" id="UP000464657">
    <property type="component" value="Chromosome"/>
</dbReference>
<dbReference type="SUPFAM" id="SSF46785">
    <property type="entry name" value="Winged helix' DNA-binding domain"/>
    <property type="match status" value="1"/>
</dbReference>
<evidence type="ECO:0000259" key="4">
    <source>
        <dbReference type="PROSITE" id="PS50987"/>
    </source>
</evidence>
<dbReference type="EMBL" id="CP019288">
    <property type="protein sequence ID" value="QHI34671.1"/>
    <property type="molecule type" value="Genomic_DNA"/>
</dbReference>
<dbReference type="GO" id="GO:0003677">
    <property type="term" value="F:DNA binding"/>
    <property type="evidence" value="ECO:0007669"/>
    <property type="project" value="UniProtKB-KW"/>
</dbReference>
<dbReference type="OrthoDB" id="9790747at2"/>
<dbReference type="InterPro" id="IPR051081">
    <property type="entry name" value="HTH_MetalResp_TranReg"/>
</dbReference>
<dbReference type="InterPro" id="IPR011991">
    <property type="entry name" value="ArsR-like_HTH"/>
</dbReference>
<evidence type="ECO:0000256" key="1">
    <source>
        <dbReference type="ARBA" id="ARBA00023015"/>
    </source>
</evidence>
<sequence length="101" mass="11812">MNLLKINKVLANQTRLDILKWLKNPEKNFPPHQDIKHFDFGVCVNNIRDKSGLSQSTISLYMSTMENVKLVILTRVGKWSYYKRNEETIANYLAEISKQLI</sequence>
<dbReference type="InterPro" id="IPR036390">
    <property type="entry name" value="WH_DNA-bd_sf"/>
</dbReference>
<evidence type="ECO:0000256" key="3">
    <source>
        <dbReference type="ARBA" id="ARBA00023163"/>
    </source>
</evidence>
<reference evidence="5 6" key="1">
    <citation type="journal article" date="2013" name="Int. J. Syst. Evol. Microbiol.">
        <title>Kordia antarctica sp. nov., isolated from Antarctic seawater.</title>
        <authorList>
            <person name="Baek K."/>
            <person name="Choi A."/>
            <person name="Kang I."/>
            <person name="Lee K."/>
            <person name="Cho J.C."/>
        </authorList>
    </citation>
    <scope>NUCLEOTIDE SEQUENCE [LARGE SCALE GENOMIC DNA]</scope>
    <source>
        <strain evidence="5 6">IMCC3317</strain>
    </source>
</reference>
<feature type="domain" description="HTH arsR-type" evidence="4">
    <location>
        <begin position="1"/>
        <end position="101"/>
    </location>
</feature>
<dbReference type="KEGG" id="kan:IMCC3317_00140"/>
<evidence type="ECO:0000313" key="6">
    <source>
        <dbReference type="Proteomes" id="UP000464657"/>
    </source>
</evidence>
<evidence type="ECO:0000256" key="2">
    <source>
        <dbReference type="ARBA" id="ARBA00023125"/>
    </source>
</evidence>
<organism evidence="5 6">
    <name type="scientific">Kordia antarctica</name>
    <dbReference type="NCBI Taxonomy" id="1218801"/>
    <lineage>
        <taxon>Bacteria</taxon>
        <taxon>Pseudomonadati</taxon>
        <taxon>Bacteroidota</taxon>
        <taxon>Flavobacteriia</taxon>
        <taxon>Flavobacteriales</taxon>
        <taxon>Flavobacteriaceae</taxon>
        <taxon>Kordia</taxon>
    </lineage>
</organism>
<dbReference type="PANTHER" id="PTHR33154:SF33">
    <property type="entry name" value="TRANSCRIPTIONAL REPRESSOR SDPR"/>
    <property type="match status" value="1"/>
</dbReference>
<dbReference type="AlphaFoldDB" id="A0A7L4ZDS7"/>
<proteinExistence type="predicted"/>
<keyword evidence="1" id="KW-0805">Transcription regulation</keyword>
<gene>
    <name evidence="5" type="ORF">IMCC3317_00140</name>
</gene>
<dbReference type="InterPro" id="IPR001845">
    <property type="entry name" value="HTH_ArsR_DNA-bd_dom"/>
</dbReference>
<keyword evidence="2" id="KW-0238">DNA-binding</keyword>
<dbReference type="GO" id="GO:0003700">
    <property type="term" value="F:DNA-binding transcription factor activity"/>
    <property type="evidence" value="ECO:0007669"/>
    <property type="project" value="InterPro"/>
</dbReference>
<dbReference type="Gene3D" id="1.10.10.10">
    <property type="entry name" value="Winged helix-like DNA-binding domain superfamily/Winged helix DNA-binding domain"/>
    <property type="match status" value="1"/>
</dbReference>
<name>A0A7L4ZDS7_9FLAO</name>
<evidence type="ECO:0000313" key="5">
    <source>
        <dbReference type="EMBL" id="QHI34671.1"/>
    </source>
</evidence>
<dbReference type="SMART" id="SM00418">
    <property type="entry name" value="HTH_ARSR"/>
    <property type="match status" value="1"/>
</dbReference>
<dbReference type="CDD" id="cd00090">
    <property type="entry name" value="HTH_ARSR"/>
    <property type="match status" value="1"/>
</dbReference>
<dbReference type="PANTHER" id="PTHR33154">
    <property type="entry name" value="TRANSCRIPTIONAL REGULATOR, ARSR FAMILY"/>
    <property type="match status" value="1"/>
</dbReference>
<keyword evidence="3" id="KW-0804">Transcription</keyword>